<dbReference type="PROSITE" id="PS51176">
    <property type="entry name" value="PDH_ADH"/>
    <property type="match status" value="1"/>
</dbReference>
<dbReference type="Proteomes" id="UP000589351">
    <property type="component" value="Unassembled WGS sequence"/>
</dbReference>
<evidence type="ECO:0000259" key="4">
    <source>
        <dbReference type="PROSITE" id="PS51176"/>
    </source>
</evidence>
<dbReference type="AlphaFoldDB" id="A0A6V7R1H7"/>
<comment type="similarity">
    <text evidence="1">Belongs to the prephenate/arogenate dehydrogenase family.</text>
</comment>
<organism evidence="5 6">
    <name type="scientific">Jeotgalicoccus meleagridis</name>
    <dbReference type="NCBI Taxonomy" id="2759181"/>
    <lineage>
        <taxon>Bacteria</taxon>
        <taxon>Bacillati</taxon>
        <taxon>Bacillota</taxon>
        <taxon>Bacilli</taxon>
        <taxon>Bacillales</taxon>
        <taxon>Staphylococcaceae</taxon>
        <taxon>Jeotgalicoccus</taxon>
    </lineage>
</organism>
<dbReference type="InterPro" id="IPR046825">
    <property type="entry name" value="PDH_C"/>
</dbReference>
<dbReference type="SUPFAM" id="SSF48179">
    <property type="entry name" value="6-phosphogluconate dehydrogenase C-terminal domain-like"/>
    <property type="match status" value="1"/>
</dbReference>
<dbReference type="PANTHER" id="PTHR21363">
    <property type="entry name" value="PREPHENATE DEHYDROGENASE"/>
    <property type="match status" value="1"/>
</dbReference>
<dbReference type="GO" id="GO:0008977">
    <property type="term" value="F:prephenate dehydrogenase (NAD+) activity"/>
    <property type="evidence" value="ECO:0007669"/>
    <property type="project" value="InterPro"/>
</dbReference>
<protein>
    <submittedName>
        <fullName evidence="5">Prephenate dehydrogenase</fullName>
    </submittedName>
</protein>
<dbReference type="GO" id="GO:0070403">
    <property type="term" value="F:NAD+ binding"/>
    <property type="evidence" value="ECO:0007669"/>
    <property type="project" value="InterPro"/>
</dbReference>
<dbReference type="Gene3D" id="1.10.3660.10">
    <property type="entry name" value="6-phosphogluconate dehydrogenase C-terminal like domain"/>
    <property type="match status" value="1"/>
</dbReference>
<dbReference type="InterPro" id="IPR050812">
    <property type="entry name" value="Preph/Arog_dehydrog"/>
</dbReference>
<gene>
    <name evidence="5" type="ORF">JEODO184_00118</name>
</gene>
<sequence>MNVAIIGLGNIGGSFAKSIRASLPNYKIYAIDIDTNTLSIAKSIGLIDDGSDDFKEIIPKADLIIFSVYPKLLSQLIKNYIPYLKDGAIITDVTGVKSSVIDEIEPMLPDNVDFVFGHPMAGRENRGLEFSSREVFIGANYLITPTPRNKEENINFLKDFVKQLGFGSISVITPDFHDEVIGFTSQLAHVIAISLINSDDENRNTKKYTGDSYRDLTRITNINEKLWPELFMMNKSHLLKHIDNFKSQLDKLTLAIEADDVETMEKMMLESTKRYLDLHSLNEK</sequence>
<feature type="domain" description="Prephenate/arogenate dehydrogenase" evidence="4">
    <location>
        <begin position="1"/>
        <end position="284"/>
    </location>
</feature>
<dbReference type="PANTHER" id="PTHR21363:SF0">
    <property type="entry name" value="PREPHENATE DEHYDROGENASE [NADP(+)]"/>
    <property type="match status" value="1"/>
</dbReference>
<comment type="caution">
    <text evidence="5">The sequence shown here is derived from an EMBL/GenBank/DDBJ whole genome shotgun (WGS) entry which is preliminary data.</text>
</comment>
<evidence type="ECO:0000256" key="3">
    <source>
        <dbReference type="ARBA" id="ARBA00029440"/>
    </source>
</evidence>
<comment type="pathway">
    <text evidence="3">Amino-acid biosynthesis.</text>
</comment>
<evidence type="ECO:0000313" key="5">
    <source>
        <dbReference type="EMBL" id="CAD2071065.1"/>
    </source>
</evidence>
<dbReference type="InterPro" id="IPR003099">
    <property type="entry name" value="Prephen_DH"/>
</dbReference>
<dbReference type="Pfam" id="PF20463">
    <property type="entry name" value="PDH_C"/>
    <property type="match status" value="1"/>
</dbReference>
<proteinExistence type="inferred from homology"/>
<accession>A0A6V7R1H7</accession>
<dbReference type="EMBL" id="CAJEWD010000003">
    <property type="protein sequence ID" value="CAD2071065.1"/>
    <property type="molecule type" value="Genomic_DNA"/>
</dbReference>
<dbReference type="SUPFAM" id="SSF51735">
    <property type="entry name" value="NAD(P)-binding Rossmann-fold domains"/>
    <property type="match status" value="1"/>
</dbReference>
<keyword evidence="2" id="KW-0560">Oxidoreductase</keyword>
<dbReference type="GO" id="GO:0004665">
    <property type="term" value="F:prephenate dehydrogenase (NADP+) activity"/>
    <property type="evidence" value="ECO:0007669"/>
    <property type="project" value="InterPro"/>
</dbReference>
<dbReference type="InterPro" id="IPR036291">
    <property type="entry name" value="NAD(P)-bd_dom_sf"/>
</dbReference>
<name>A0A6V7R1H7_9STAP</name>
<evidence type="ECO:0000256" key="2">
    <source>
        <dbReference type="ARBA" id="ARBA00023002"/>
    </source>
</evidence>
<keyword evidence="6" id="KW-1185">Reference proteome</keyword>
<dbReference type="Gene3D" id="3.40.50.720">
    <property type="entry name" value="NAD(P)-binding Rossmann-like Domain"/>
    <property type="match status" value="1"/>
</dbReference>
<evidence type="ECO:0000256" key="1">
    <source>
        <dbReference type="ARBA" id="ARBA00007964"/>
    </source>
</evidence>
<dbReference type="Pfam" id="PF02153">
    <property type="entry name" value="PDH_N"/>
    <property type="match status" value="1"/>
</dbReference>
<reference evidence="5 6" key="1">
    <citation type="submission" date="2020-07" db="EMBL/GenBank/DDBJ databases">
        <authorList>
            <person name="Criscuolo A."/>
        </authorList>
    </citation>
    <scope>NUCLEOTIDE SEQUENCE [LARGE SCALE GENOMIC DNA]</scope>
    <source>
        <strain evidence="5">CIP111649</strain>
    </source>
</reference>
<dbReference type="FunFam" id="3.40.50.720:FF:000208">
    <property type="entry name" value="Prephenate dehydrogenase"/>
    <property type="match status" value="1"/>
</dbReference>
<dbReference type="InterPro" id="IPR046826">
    <property type="entry name" value="PDH_N"/>
</dbReference>
<dbReference type="RefSeq" id="WP_183369227.1">
    <property type="nucleotide sequence ID" value="NZ_CAJEWD010000003.1"/>
</dbReference>
<dbReference type="InterPro" id="IPR008927">
    <property type="entry name" value="6-PGluconate_DH-like_C_sf"/>
</dbReference>
<dbReference type="GO" id="GO:0006571">
    <property type="term" value="P:tyrosine biosynthetic process"/>
    <property type="evidence" value="ECO:0007669"/>
    <property type="project" value="InterPro"/>
</dbReference>
<evidence type="ECO:0000313" key="6">
    <source>
        <dbReference type="Proteomes" id="UP000589351"/>
    </source>
</evidence>